<evidence type="ECO:0000313" key="9">
    <source>
        <dbReference type="Proteomes" id="UP001296969"/>
    </source>
</evidence>
<keyword evidence="9" id="KW-1185">Reference proteome</keyword>
<dbReference type="InterPro" id="IPR038722">
    <property type="entry name" value="Ner_HTH_dom"/>
</dbReference>
<evidence type="ECO:0000313" key="6">
    <source>
        <dbReference type="EMBL" id="MBK5075192.1"/>
    </source>
</evidence>
<comment type="similarity">
    <text evidence="1">Belongs to the ner transcriptional regulatory family.</text>
</comment>
<dbReference type="Proteomes" id="UP000807542">
    <property type="component" value="Unassembled WGS sequence"/>
</dbReference>
<accession>A0A9D7AME7</accession>
<dbReference type="RefSeq" id="WP_228399530.1">
    <property type="nucleotide sequence ID" value="NZ_JADRCP010000020.1"/>
</dbReference>
<evidence type="ECO:0000313" key="7">
    <source>
        <dbReference type="EMBL" id="MBK5178497.1"/>
    </source>
</evidence>
<dbReference type="Gene3D" id="1.10.260.40">
    <property type="entry name" value="lambda repressor-like DNA-binding domains"/>
    <property type="match status" value="1"/>
</dbReference>
<name>A0A9D7AME7_9GAMM</name>
<dbReference type="GO" id="GO:0003677">
    <property type="term" value="F:DNA binding"/>
    <property type="evidence" value="ECO:0007669"/>
    <property type="project" value="UniProtKB-KW"/>
</dbReference>
<comment type="caution">
    <text evidence="7">The sequence shown here is derived from an EMBL/GenBank/DDBJ whole genome shotgun (WGS) entry which is preliminary data.</text>
</comment>
<feature type="domain" description="Ner winged helix-turn-helix DNA-binding" evidence="5">
    <location>
        <begin position="6"/>
        <end position="41"/>
    </location>
</feature>
<evidence type="ECO:0000256" key="3">
    <source>
        <dbReference type="ARBA" id="ARBA00023125"/>
    </source>
</evidence>
<dbReference type="Proteomes" id="UP001296969">
    <property type="component" value="Unassembled WGS sequence"/>
</dbReference>
<evidence type="ECO:0000259" key="5">
    <source>
        <dbReference type="Pfam" id="PF13693"/>
    </source>
</evidence>
<gene>
    <name evidence="7" type="ORF">I2492_19515</name>
    <name evidence="6" type="ORF">I2493_19545</name>
</gene>
<organism evidence="7 8">
    <name type="scientific">Limnobaculum xujianqingii</name>
    <dbReference type="NCBI Taxonomy" id="2738837"/>
    <lineage>
        <taxon>Bacteria</taxon>
        <taxon>Pseudomonadati</taxon>
        <taxon>Pseudomonadota</taxon>
        <taxon>Gammaproteobacteria</taxon>
        <taxon>Enterobacterales</taxon>
        <taxon>Budviciaceae</taxon>
        <taxon>Limnobaculum</taxon>
    </lineage>
</organism>
<evidence type="ECO:0000256" key="4">
    <source>
        <dbReference type="ARBA" id="ARBA00023163"/>
    </source>
</evidence>
<keyword evidence="3" id="KW-0238">DNA-binding</keyword>
<keyword evidence="4" id="KW-0804">Transcription</keyword>
<evidence type="ECO:0000313" key="8">
    <source>
        <dbReference type="Proteomes" id="UP000807542"/>
    </source>
</evidence>
<dbReference type="EMBL" id="JADRCP010000020">
    <property type="protein sequence ID" value="MBK5178497.1"/>
    <property type="molecule type" value="Genomic_DNA"/>
</dbReference>
<reference evidence="7 9" key="1">
    <citation type="submission" date="2020-11" db="EMBL/GenBank/DDBJ databases">
        <title>Insectihabitans protaetiae gen. nov. sp. nov. and Insectihabitans allomyrinae sp. nov., isolated from larvae of Protaetia brevitarsis seulensis and Allomyrina dichotoma, respectively.</title>
        <authorList>
            <person name="Lee S.D."/>
            <person name="Byeon Y.-S."/>
            <person name="Kim S.-M."/>
            <person name="Yang H.L."/>
            <person name="Kim I.S."/>
        </authorList>
    </citation>
    <scope>NUCLEOTIDE SEQUENCE</scope>
    <source>
        <strain evidence="7">CWB-B4</strain>
        <strain evidence="6 9">CWB-B43</strain>
    </source>
</reference>
<proteinExistence type="inferred from homology"/>
<sequence length="41" mass="4465">MSKNTDWPPSRIVGEIKIRGGTLRSLSRSAGLNPDSLRNAL</sequence>
<keyword evidence="2" id="KW-0805">Transcription regulation</keyword>
<dbReference type="EMBL" id="JADRCQ010000020">
    <property type="protein sequence ID" value="MBK5075192.1"/>
    <property type="molecule type" value="Genomic_DNA"/>
</dbReference>
<feature type="non-terminal residue" evidence="7">
    <location>
        <position position="41"/>
    </location>
</feature>
<protein>
    <submittedName>
        <fullName evidence="7">Helix-turn-helix domain-containing protein</fullName>
    </submittedName>
</protein>
<dbReference type="SUPFAM" id="SSF47413">
    <property type="entry name" value="lambda repressor-like DNA-binding domains"/>
    <property type="match status" value="1"/>
</dbReference>
<dbReference type="AlphaFoldDB" id="A0A9D7AME7"/>
<evidence type="ECO:0000256" key="2">
    <source>
        <dbReference type="ARBA" id="ARBA00023015"/>
    </source>
</evidence>
<evidence type="ECO:0000256" key="1">
    <source>
        <dbReference type="ARBA" id="ARBA00006157"/>
    </source>
</evidence>
<dbReference type="Pfam" id="PF13693">
    <property type="entry name" value="HTH_35"/>
    <property type="match status" value="1"/>
</dbReference>
<dbReference type="InterPro" id="IPR010982">
    <property type="entry name" value="Lambda_DNA-bd_dom_sf"/>
</dbReference>